<dbReference type="InterPro" id="IPR045634">
    <property type="entry name" value="DUF6413"/>
</dbReference>
<feature type="signal peptide" evidence="1">
    <location>
        <begin position="1"/>
        <end position="20"/>
    </location>
</feature>
<dbReference type="OMA" id="HAGFIGC"/>
<accession>A0A066X8J3</accession>
<reference evidence="3" key="1">
    <citation type="journal article" date="2014" name="Genome Announc.">
        <title>Draft genome sequence of Colletotrichum sublineola, a destructive pathogen of cultivated sorghum.</title>
        <authorList>
            <person name="Baroncelli R."/>
            <person name="Sanz-Martin J.M."/>
            <person name="Rech G.E."/>
            <person name="Sukno S.A."/>
            <person name="Thon M.R."/>
        </authorList>
    </citation>
    <scope>NUCLEOTIDE SEQUENCE [LARGE SCALE GENOMIC DNA]</scope>
    <source>
        <strain evidence="3">TX430BB</strain>
    </source>
</reference>
<dbReference type="Proteomes" id="UP000027238">
    <property type="component" value="Unassembled WGS sequence"/>
</dbReference>
<evidence type="ECO:0000313" key="3">
    <source>
        <dbReference type="Proteomes" id="UP000027238"/>
    </source>
</evidence>
<dbReference type="AlphaFoldDB" id="A0A066X8J3"/>
<dbReference type="eggNOG" id="ENOG502T4ZY">
    <property type="taxonomic scope" value="Eukaryota"/>
</dbReference>
<feature type="chain" id="PRO_5001629937" description="Hydrophobin" evidence="1">
    <location>
        <begin position="21"/>
        <end position="118"/>
    </location>
</feature>
<keyword evidence="3" id="KW-1185">Reference proteome</keyword>
<dbReference type="HOGENOM" id="CLU_151422_1_0_1"/>
<organism evidence="2 3">
    <name type="scientific">Colletotrichum sublineola</name>
    <name type="common">Sorghum anthracnose fungus</name>
    <dbReference type="NCBI Taxonomy" id="1173701"/>
    <lineage>
        <taxon>Eukaryota</taxon>
        <taxon>Fungi</taxon>
        <taxon>Dikarya</taxon>
        <taxon>Ascomycota</taxon>
        <taxon>Pezizomycotina</taxon>
        <taxon>Sordariomycetes</taxon>
        <taxon>Hypocreomycetidae</taxon>
        <taxon>Glomerellales</taxon>
        <taxon>Glomerellaceae</taxon>
        <taxon>Colletotrichum</taxon>
        <taxon>Colletotrichum graminicola species complex</taxon>
    </lineage>
</organism>
<evidence type="ECO:0008006" key="4">
    <source>
        <dbReference type="Google" id="ProtNLM"/>
    </source>
</evidence>
<dbReference type="Pfam" id="PF19951">
    <property type="entry name" value="DUF6413"/>
    <property type="match status" value="1"/>
</dbReference>
<gene>
    <name evidence="2" type="ORF">CSUB01_11888</name>
</gene>
<evidence type="ECO:0000313" key="2">
    <source>
        <dbReference type="EMBL" id="KDN63999.1"/>
    </source>
</evidence>
<name>A0A066X8J3_COLSU</name>
<sequence>MHASTVFFAPLALLVGLVAALPQQQTPNAPGTGNHCCNGGVADNGFCKGLGLFSFCCTADSEISPDKGHGCDPVPEFPTGRNVEQFVPFGPGSVGTACSVQGINVAGTLTGFIGCAEA</sequence>
<proteinExistence type="predicted"/>
<dbReference type="EMBL" id="JMSE01001168">
    <property type="protein sequence ID" value="KDN63999.1"/>
    <property type="molecule type" value="Genomic_DNA"/>
</dbReference>
<keyword evidence="1" id="KW-0732">Signal</keyword>
<comment type="caution">
    <text evidence="2">The sequence shown here is derived from an EMBL/GenBank/DDBJ whole genome shotgun (WGS) entry which is preliminary data.</text>
</comment>
<dbReference type="OrthoDB" id="5211059at2759"/>
<evidence type="ECO:0000256" key="1">
    <source>
        <dbReference type="SAM" id="SignalP"/>
    </source>
</evidence>
<protein>
    <recommendedName>
        <fullName evidence="4">Hydrophobin</fullName>
    </recommendedName>
</protein>